<evidence type="ECO:0000256" key="2">
    <source>
        <dbReference type="SAM" id="SignalP"/>
    </source>
</evidence>
<dbReference type="Proteomes" id="UP000571701">
    <property type="component" value="Unassembled WGS sequence"/>
</dbReference>
<gene>
    <name evidence="4" type="ORF">H2O73_05165</name>
</gene>
<feature type="domain" description="Outer membrane protein beta-barrel" evidence="3">
    <location>
        <begin position="6"/>
        <end position="181"/>
    </location>
</feature>
<keyword evidence="1 2" id="KW-0732">Signal</keyword>
<dbReference type="Gene3D" id="2.40.160.20">
    <property type="match status" value="1"/>
</dbReference>
<proteinExistence type="predicted"/>
<evidence type="ECO:0000256" key="1">
    <source>
        <dbReference type="ARBA" id="ARBA00022729"/>
    </source>
</evidence>
<keyword evidence="5" id="KW-1185">Reference proteome</keyword>
<feature type="signal peptide" evidence="2">
    <location>
        <begin position="1"/>
        <end position="21"/>
    </location>
</feature>
<protein>
    <submittedName>
        <fullName evidence="4">Porin family protein</fullName>
    </submittedName>
</protein>
<comment type="caution">
    <text evidence="4">The sequence shown here is derived from an EMBL/GenBank/DDBJ whole genome shotgun (WGS) entry which is preliminary data.</text>
</comment>
<dbReference type="SUPFAM" id="SSF56925">
    <property type="entry name" value="OMPA-like"/>
    <property type="match status" value="1"/>
</dbReference>
<feature type="chain" id="PRO_5031215602" evidence="2">
    <location>
        <begin position="22"/>
        <end position="181"/>
    </location>
</feature>
<reference evidence="4 5" key="1">
    <citation type="submission" date="2020-07" db="EMBL/GenBank/DDBJ databases">
        <title>Vibrio marinisediminis sp. nov., isolated from marine sediment.</title>
        <authorList>
            <person name="Ji X."/>
        </authorList>
    </citation>
    <scope>NUCLEOTIDE SEQUENCE [LARGE SCALE GENOMIC DNA]</scope>
    <source>
        <strain evidence="4 5">404</strain>
    </source>
</reference>
<sequence>MKKSMLALSMLALAVSANANARDGLYVSGAYSMMYHDAVFTSSNDVENGFAAAFGYDFPIGSFFVLGAEFEYKDLGSTTEKASSDSFKVSMSSVGVNLLPKVYFGDGFHLLGKLGYHKIDADIQTTILGQATTSASDSATLIGVGLGYDFTKHIGLQTTYEIHNVASYNTASANIAVKVSF</sequence>
<evidence type="ECO:0000259" key="3">
    <source>
        <dbReference type="Pfam" id="PF13505"/>
    </source>
</evidence>
<organism evidence="4 5">
    <name type="scientific">Vibrio marinisediminis</name>
    <dbReference type="NCBI Taxonomy" id="2758441"/>
    <lineage>
        <taxon>Bacteria</taxon>
        <taxon>Pseudomonadati</taxon>
        <taxon>Pseudomonadota</taxon>
        <taxon>Gammaproteobacteria</taxon>
        <taxon>Vibrionales</taxon>
        <taxon>Vibrionaceae</taxon>
        <taxon>Vibrio</taxon>
    </lineage>
</organism>
<dbReference type="EMBL" id="JACFYF010000002">
    <property type="protein sequence ID" value="MBA5761732.1"/>
    <property type="molecule type" value="Genomic_DNA"/>
</dbReference>
<name>A0A7W2FP76_9VIBR</name>
<dbReference type="InterPro" id="IPR011250">
    <property type="entry name" value="OMP/PagP_B-barrel"/>
</dbReference>
<accession>A0A7W2FP76</accession>
<dbReference type="Pfam" id="PF13505">
    <property type="entry name" value="OMP_b-brl"/>
    <property type="match status" value="1"/>
</dbReference>
<evidence type="ECO:0000313" key="5">
    <source>
        <dbReference type="Proteomes" id="UP000571701"/>
    </source>
</evidence>
<evidence type="ECO:0000313" key="4">
    <source>
        <dbReference type="EMBL" id="MBA5761732.1"/>
    </source>
</evidence>
<dbReference type="RefSeq" id="WP_182107304.1">
    <property type="nucleotide sequence ID" value="NZ_JACFYF010000002.1"/>
</dbReference>
<dbReference type="AlphaFoldDB" id="A0A7W2FP76"/>
<dbReference type="InterPro" id="IPR027385">
    <property type="entry name" value="Beta-barrel_OMP"/>
</dbReference>